<keyword evidence="7" id="KW-0547">Nucleotide-binding</keyword>
<keyword evidence="11" id="KW-0472">Membrane</keyword>
<dbReference type="Pfam" id="PF02518">
    <property type="entry name" value="HATPase_c"/>
    <property type="match status" value="1"/>
</dbReference>
<evidence type="ECO:0000256" key="11">
    <source>
        <dbReference type="SAM" id="Phobius"/>
    </source>
</evidence>
<comment type="catalytic activity">
    <reaction evidence="1">
        <text>ATP + protein L-histidine = ADP + protein N-phospho-L-histidine.</text>
        <dbReference type="EC" id="2.7.13.3"/>
    </reaction>
</comment>
<dbReference type="InterPro" id="IPR036890">
    <property type="entry name" value="HATPase_C_sf"/>
</dbReference>
<evidence type="ECO:0000256" key="8">
    <source>
        <dbReference type="ARBA" id="ARBA00022777"/>
    </source>
</evidence>
<evidence type="ECO:0000313" key="13">
    <source>
        <dbReference type="EMBL" id="MFA1609969.1"/>
    </source>
</evidence>
<evidence type="ECO:0000256" key="3">
    <source>
        <dbReference type="ARBA" id="ARBA00012438"/>
    </source>
</evidence>
<protein>
    <recommendedName>
        <fullName evidence="3">histidine kinase</fullName>
        <ecNumber evidence="3">2.7.13.3</ecNumber>
    </recommendedName>
</protein>
<evidence type="ECO:0000256" key="1">
    <source>
        <dbReference type="ARBA" id="ARBA00000085"/>
    </source>
</evidence>
<dbReference type="InterPro" id="IPR050980">
    <property type="entry name" value="2C_sensor_his_kinase"/>
</dbReference>
<evidence type="ECO:0000256" key="4">
    <source>
        <dbReference type="ARBA" id="ARBA00022475"/>
    </source>
</evidence>
<dbReference type="InterPro" id="IPR031623">
    <property type="entry name" value="HisKA_4TM"/>
</dbReference>
<evidence type="ECO:0000256" key="6">
    <source>
        <dbReference type="ARBA" id="ARBA00022679"/>
    </source>
</evidence>
<dbReference type="AlphaFoldDB" id="A0ABD5M8H1"/>
<evidence type="ECO:0000256" key="9">
    <source>
        <dbReference type="ARBA" id="ARBA00022840"/>
    </source>
</evidence>
<dbReference type="GO" id="GO:0005524">
    <property type="term" value="F:ATP binding"/>
    <property type="evidence" value="ECO:0007669"/>
    <property type="project" value="UniProtKB-KW"/>
</dbReference>
<dbReference type="InterPro" id="IPR003661">
    <property type="entry name" value="HisK_dim/P_dom"/>
</dbReference>
<comment type="caution">
    <text evidence="13">The sequence shown here is derived from an EMBL/GenBank/DDBJ whole genome shotgun (WGS) entry which is preliminary data.</text>
</comment>
<feature type="transmembrane region" description="Helical" evidence="11">
    <location>
        <begin position="75"/>
        <end position="96"/>
    </location>
</feature>
<comment type="subcellular location">
    <subcellularLocation>
        <location evidence="2">Cell membrane</location>
        <topology evidence="2">Multi-pass membrane protein</topology>
    </subcellularLocation>
</comment>
<dbReference type="InterPro" id="IPR004358">
    <property type="entry name" value="Sig_transdc_His_kin-like_C"/>
</dbReference>
<dbReference type="InterPro" id="IPR036097">
    <property type="entry name" value="HisK_dim/P_sf"/>
</dbReference>
<dbReference type="Gene3D" id="3.30.565.10">
    <property type="entry name" value="Histidine kinase-like ATPase, C-terminal domain"/>
    <property type="match status" value="1"/>
</dbReference>
<gene>
    <name evidence="13" type="ORF">OS889_02980</name>
</gene>
<evidence type="ECO:0000259" key="12">
    <source>
        <dbReference type="PROSITE" id="PS50109"/>
    </source>
</evidence>
<dbReference type="InterPro" id="IPR003594">
    <property type="entry name" value="HATPase_dom"/>
</dbReference>
<dbReference type="InterPro" id="IPR005467">
    <property type="entry name" value="His_kinase_dom"/>
</dbReference>
<dbReference type="GO" id="GO:0004673">
    <property type="term" value="F:protein histidine kinase activity"/>
    <property type="evidence" value="ECO:0007669"/>
    <property type="project" value="UniProtKB-EC"/>
</dbReference>
<keyword evidence="14" id="KW-1185">Reference proteome</keyword>
<keyword evidence="11" id="KW-1133">Transmembrane helix</keyword>
<feature type="transmembrane region" description="Helical" evidence="11">
    <location>
        <begin position="9"/>
        <end position="28"/>
    </location>
</feature>
<dbReference type="CDD" id="cd00075">
    <property type="entry name" value="HATPase"/>
    <property type="match status" value="1"/>
</dbReference>
<evidence type="ECO:0000256" key="10">
    <source>
        <dbReference type="SAM" id="MobiDB-lite"/>
    </source>
</evidence>
<keyword evidence="6" id="KW-0808">Transferase</keyword>
<keyword evidence="4" id="KW-1003">Cell membrane</keyword>
<dbReference type="SMART" id="SM00387">
    <property type="entry name" value="HATPase_c"/>
    <property type="match status" value="1"/>
</dbReference>
<feature type="transmembrane region" description="Helical" evidence="11">
    <location>
        <begin position="40"/>
        <end position="63"/>
    </location>
</feature>
<name>A0ABD5M8H1_9EURY</name>
<dbReference type="Proteomes" id="UP001570511">
    <property type="component" value="Unassembled WGS sequence"/>
</dbReference>
<organism evidence="13 14">
    <name type="scientific">Halobellus rubicundus</name>
    <dbReference type="NCBI Taxonomy" id="2996466"/>
    <lineage>
        <taxon>Archaea</taxon>
        <taxon>Methanobacteriati</taxon>
        <taxon>Methanobacteriota</taxon>
        <taxon>Stenosarchaea group</taxon>
        <taxon>Halobacteria</taxon>
        <taxon>Halobacteriales</taxon>
        <taxon>Haloferacaceae</taxon>
        <taxon>Halobellus</taxon>
    </lineage>
</organism>
<dbReference type="PROSITE" id="PS50109">
    <property type="entry name" value="HIS_KIN"/>
    <property type="match status" value="1"/>
</dbReference>
<reference evidence="13 14" key="1">
    <citation type="submission" date="2024-08" db="EMBL/GenBank/DDBJ databases">
        <title>Halobellus sp. MBLA0158 whole genome sequence.</title>
        <authorList>
            <person name="Hwang C.Y."/>
            <person name="Cho E.-S."/>
            <person name="Seo M.-J."/>
        </authorList>
    </citation>
    <scope>NUCLEOTIDE SEQUENCE [LARGE SCALE GENOMIC DNA]</scope>
    <source>
        <strain evidence="13 14">MBLA0158</strain>
    </source>
</reference>
<evidence type="ECO:0000313" key="14">
    <source>
        <dbReference type="Proteomes" id="UP001570511"/>
    </source>
</evidence>
<dbReference type="EMBL" id="JBGNYA010000001">
    <property type="protein sequence ID" value="MFA1609969.1"/>
    <property type="molecule type" value="Genomic_DNA"/>
</dbReference>
<feature type="transmembrane region" description="Helical" evidence="11">
    <location>
        <begin position="108"/>
        <end position="130"/>
    </location>
</feature>
<evidence type="ECO:0000256" key="7">
    <source>
        <dbReference type="ARBA" id="ARBA00022741"/>
    </source>
</evidence>
<dbReference type="PRINTS" id="PR00344">
    <property type="entry name" value="BCTRLSENSOR"/>
</dbReference>
<dbReference type="Pfam" id="PF16926">
    <property type="entry name" value="HisKA_4TM"/>
    <property type="match status" value="1"/>
</dbReference>
<dbReference type="PANTHER" id="PTHR44936:SF10">
    <property type="entry name" value="SENSOR PROTEIN RSTB"/>
    <property type="match status" value="1"/>
</dbReference>
<dbReference type="GO" id="GO:0005886">
    <property type="term" value="C:plasma membrane"/>
    <property type="evidence" value="ECO:0007669"/>
    <property type="project" value="UniProtKB-SubCell"/>
</dbReference>
<feature type="domain" description="Histidine kinase" evidence="12">
    <location>
        <begin position="152"/>
        <end position="354"/>
    </location>
</feature>
<evidence type="ECO:0000256" key="5">
    <source>
        <dbReference type="ARBA" id="ARBA00022553"/>
    </source>
</evidence>
<keyword evidence="5" id="KW-0597">Phosphoprotein</keyword>
<dbReference type="SUPFAM" id="SSF55874">
    <property type="entry name" value="ATPase domain of HSP90 chaperone/DNA topoisomerase II/histidine kinase"/>
    <property type="match status" value="1"/>
</dbReference>
<dbReference type="CDD" id="cd00082">
    <property type="entry name" value="HisKA"/>
    <property type="match status" value="1"/>
</dbReference>
<keyword evidence="9 13" id="KW-0067">ATP-binding</keyword>
<accession>A0ABD5M8H1</accession>
<keyword evidence="11" id="KW-0812">Transmembrane</keyword>
<dbReference type="PANTHER" id="PTHR44936">
    <property type="entry name" value="SENSOR PROTEIN CREC"/>
    <property type="match status" value="1"/>
</dbReference>
<evidence type="ECO:0000256" key="2">
    <source>
        <dbReference type="ARBA" id="ARBA00004651"/>
    </source>
</evidence>
<dbReference type="RefSeq" id="WP_372387136.1">
    <property type="nucleotide sequence ID" value="NZ_JBGNYA010000001.1"/>
</dbReference>
<keyword evidence="8" id="KW-0418">Kinase</keyword>
<proteinExistence type="predicted"/>
<sequence>MDRRGRDPYPWLIVGYGAALFLVALVHYRQEARALRSVGGPVAAFVLDSVPALALAYVGYWLSKRGLSAADHRRIAQWCVGGSALFVAAIGATFVVRLFEGRIPAEPVFPLLIAAEAGALAGVVAGYYNVRALRDARRARTVTDALTFVNSLIRHDLRNDLNVIRGHAELLADDESGDPARGPDSSAVIEEKSAEALTRIETTRAITNTLIGEPDLDTVDLASMAAEMATQTENAFDVPVVTDLPDRAPVTANAGLRSVVDNLLENAAEHNDADEPEIEVAVEAEAAAVTLRVSDNGSGIPDAEKEALFESPPDGDGGGLSLVRTLVDGYGGDIRVEDNEPTGTTFVVTLPRADAAGDGDALRPSAGASEGPPGDDGRESSE</sequence>
<dbReference type="EC" id="2.7.13.3" evidence="3"/>
<feature type="region of interest" description="Disordered" evidence="10">
    <location>
        <begin position="351"/>
        <end position="382"/>
    </location>
</feature>
<dbReference type="SUPFAM" id="SSF47384">
    <property type="entry name" value="Homodimeric domain of signal transducing histidine kinase"/>
    <property type="match status" value="1"/>
</dbReference>